<dbReference type="AlphaFoldDB" id="A0AAD7WCH8"/>
<evidence type="ECO:0000313" key="1">
    <source>
        <dbReference type="EMBL" id="KAJ8390884.1"/>
    </source>
</evidence>
<dbReference type="PANTHER" id="PTHR35350:SF1">
    <property type="entry name" value="HYPOTHETICAL LOC314168"/>
    <property type="match status" value="1"/>
</dbReference>
<proteinExistence type="predicted"/>
<evidence type="ECO:0000313" key="2">
    <source>
        <dbReference type="Proteomes" id="UP001221898"/>
    </source>
</evidence>
<keyword evidence="2" id="KW-1185">Reference proteome</keyword>
<reference evidence="1" key="1">
    <citation type="journal article" date="2023" name="Science">
        <title>Genome structures resolve the early diversification of teleost fishes.</title>
        <authorList>
            <person name="Parey E."/>
            <person name="Louis A."/>
            <person name="Montfort J."/>
            <person name="Bouchez O."/>
            <person name="Roques C."/>
            <person name="Iampietro C."/>
            <person name="Lluch J."/>
            <person name="Castinel A."/>
            <person name="Donnadieu C."/>
            <person name="Desvignes T."/>
            <person name="Floi Bucao C."/>
            <person name="Jouanno E."/>
            <person name="Wen M."/>
            <person name="Mejri S."/>
            <person name="Dirks R."/>
            <person name="Jansen H."/>
            <person name="Henkel C."/>
            <person name="Chen W.J."/>
            <person name="Zahm M."/>
            <person name="Cabau C."/>
            <person name="Klopp C."/>
            <person name="Thompson A.W."/>
            <person name="Robinson-Rechavi M."/>
            <person name="Braasch I."/>
            <person name="Lecointre G."/>
            <person name="Bobe J."/>
            <person name="Postlethwait J.H."/>
            <person name="Berthelot C."/>
            <person name="Roest Crollius H."/>
            <person name="Guiguen Y."/>
        </authorList>
    </citation>
    <scope>NUCLEOTIDE SEQUENCE</scope>
    <source>
        <strain evidence="1">NC1722</strain>
    </source>
</reference>
<gene>
    <name evidence="1" type="ORF">AAFF_G00100160</name>
</gene>
<dbReference type="EMBL" id="JAINUG010000165">
    <property type="protein sequence ID" value="KAJ8390884.1"/>
    <property type="molecule type" value="Genomic_DNA"/>
</dbReference>
<protein>
    <submittedName>
        <fullName evidence="1">Uncharacterized protein</fullName>
    </submittedName>
</protein>
<name>A0AAD7WCH8_9TELE</name>
<comment type="caution">
    <text evidence="1">The sequence shown here is derived from an EMBL/GenBank/DDBJ whole genome shotgun (WGS) entry which is preliminary data.</text>
</comment>
<dbReference type="InterPro" id="IPR040029">
    <property type="entry name" value="C14orf28-like"/>
</dbReference>
<dbReference type="Proteomes" id="UP001221898">
    <property type="component" value="Unassembled WGS sequence"/>
</dbReference>
<sequence length="339" mass="39374">MESKLYYSLEYADDLNCLLSSAEDGAQIERTKTLFEEIRASVNNNDEQDRSFWRPVLPWGGVYTIRAGRKAISCTPLYVKISLKNTCTIDGFLMLLYVILRENHTFPREVALFLGKEFVEHFLHLMDSYDYTTVKLLWIWDRMSKRQYRSEIHRTALEIDLFGNEHENFTKNLENLMSTAQESLCTSWACPQLPGAPPGIISISPPHELPHRDLIQSAVDEFFCPRILLCKELGCDGLREFSHRVFCHGAPPFVILNMQLWKSEDLAYVPYHLALSQHRYLLEGATLFNREEHHYSAAFQIDGYWMHYDGLRSDNLILLSKPPELLLLSSLVYIRESDK</sequence>
<dbReference type="PANTHER" id="PTHR35350">
    <property type="entry name" value="HYPOTHETICAL LOC314168"/>
    <property type="match status" value="1"/>
</dbReference>
<accession>A0AAD7WCH8</accession>
<organism evidence="1 2">
    <name type="scientific">Aldrovandia affinis</name>
    <dbReference type="NCBI Taxonomy" id="143900"/>
    <lineage>
        <taxon>Eukaryota</taxon>
        <taxon>Metazoa</taxon>
        <taxon>Chordata</taxon>
        <taxon>Craniata</taxon>
        <taxon>Vertebrata</taxon>
        <taxon>Euteleostomi</taxon>
        <taxon>Actinopterygii</taxon>
        <taxon>Neopterygii</taxon>
        <taxon>Teleostei</taxon>
        <taxon>Notacanthiformes</taxon>
        <taxon>Halosauridae</taxon>
        <taxon>Aldrovandia</taxon>
    </lineage>
</organism>